<sequence length="98" mass="10742">MTLLTQSCRQLVVEAALAGVNHGLFKESRTILEALPLLVPDPEVRLLCQAMLLFGLGERQQALQLLEKSQSADALALRQLLAPELFPADTQQPGRLSH</sequence>
<keyword evidence="2" id="KW-1185">Reference proteome</keyword>
<gene>
    <name evidence="1" type="ORF">CCS41_05055</name>
</gene>
<dbReference type="InterPro" id="IPR010437">
    <property type="entry name" value="T3SS_SsaH/EsaH"/>
</dbReference>
<dbReference type="RefSeq" id="WP_072550230.1">
    <property type="nucleotide sequence ID" value="NZ_CP021659.1"/>
</dbReference>
<proteinExistence type="predicted"/>
<dbReference type="OrthoDB" id="6428508at2"/>
<dbReference type="InterPro" id="IPR011990">
    <property type="entry name" value="TPR-like_helical_dom_sf"/>
</dbReference>
<dbReference type="EMBL" id="CP021659">
    <property type="protein sequence ID" value="AWK13993.1"/>
    <property type="molecule type" value="Genomic_DNA"/>
</dbReference>
<dbReference type="KEGG" id="fsm:CCS41_05055"/>
<dbReference type="STRING" id="1878942.GCA_900128755_01224"/>
<accession>A0A2U8I4C8</accession>
<organism evidence="1 2">
    <name type="scientific">Candidatus Fukatsuia symbiotica</name>
    <dbReference type="NCBI Taxonomy" id="1878942"/>
    <lineage>
        <taxon>Bacteria</taxon>
        <taxon>Pseudomonadati</taxon>
        <taxon>Pseudomonadota</taxon>
        <taxon>Gammaproteobacteria</taxon>
        <taxon>Enterobacterales</taxon>
        <taxon>Yersiniaceae</taxon>
        <taxon>Candidatus Fukatsuia</taxon>
    </lineage>
</organism>
<reference evidence="1 2" key="1">
    <citation type="submission" date="2017-05" db="EMBL/GenBank/DDBJ databases">
        <title>Genome sequence of Candidatus Fukatsuia symbiotica and Candidatus Hamiltonella defensa from Acyrthosiphon pisum strain 5D.</title>
        <authorList>
            <person name="Patel V.A."/>
            <person name="Chevignon G."/>
            <person name="Russell J.A."/>
            <person name="Oliver K.M."/>
        </authorList>
    </citation>
    <scope>NUCLEOTIDE SEQUENCE [LARGE SCALE GENOMIC DNA]</scope>
    <source>
        <strain evidence="1 2">5D</strain>
    </source>
</reference>
<dbReference type="Gene3D" id="1.25.40.10">
    <property type="entry name" value="Tetratricopeptide repeat domain"/>
    <property type="match status" value="1"/>
</dbReference>
<dbReference type="Pfam" id="PF06287">
    <property type="entry name" value="DUF1039"/>
    <property type="match status" value="1"/>
</dbReference>
<evidence type="ECO:0000313" key="1">
    <source>
        <dbReference type="EMBL" id="AWK13993.1"/>
    </source>
</evidence>
<dbReference type="AlphaFoldDB" id="A0A2U8I4C8"/>
<evidence type="ECO:0000313" key="2">
    <source>
        <dbReference type="Proteomes" id="UP000261875"/>
    </source>
</evidence>
<name>A0A2U8I4C8_9GAMM</name>
<dbReference type="NCBIfam" id="TIGR02498">
    <property type="entry name" value="type_III_ssaH"/>
    <property type="match status" value="1"/>
</dbReference>
<dbReference type="Proteomes" id="UP000261875">
    <property type="component" value="Chromosome"/>
</dbReference>
<protein>
    <submittedName>
        <fullName evidence="1">EscG/YscG/SsaH family type III secretion system needle protein co-chaperone</fullName>
    </submittedName>
</protein>